<keyword evidence="3" id="KW-0808">Transferase</keyword>
<dbReference type="GO" id="GO:0016740">
    <property type="term" value="F:transferase activity"/>
    <property type="evidence" value="ECO:0007669"/>
    <property type="project" value="UniProtKB-KW"/>
</dbReference>
<dbReference type="Pfam" id="PF03734">
    <property type="entry name" value="YkuD"/>
    <property type="match status" value="1"/>
</dbReference>
<evidence type="ECO:0000256" key="6">
    <source>
        <dbReference type="ARBA" id="ARBA00023316"/>
    </source>
</evidence>
<dbReference type="Gene3D" id="1.10.101.10">
    <property type="entry name" value="PGBD-like superfamily/PGBD"/>
    <property type="match status" value="1"/>
</dbReference>
<dbReference type="GO" id="GO:0071555">
    <property type="term" value="P:cell wall organization"/>
    <property type="evidence" value="ECO:0007669"/>
    <property type="project" value="UniProtKB-UniRule"/>
</dbReference>
<accession>A0A6L7GEL3</accession>
<dbReference type="PANTHER" id="PTHR30582">
    <property type="entry name" value="L,D-TRANSPEPTIDASE"/>
    <property type="match status" value="1"/>
</dbReference>
<dbReference type="GO" id="GO:0008360">
    <property type="term" value="P:regulation of cell shape"/>
    <property type="evidence" value="ECO:0007669"/>
    <property type="project" value="UniProtKB-UniRule"/>
</dbReference>
<dbReference type="OrthoDB" id="9787225at2"/>
<evidence type="ECO:0000256" key="7">
    <source>
        <dbReference type="PROSITE-ProRule" id="PRU01373"/>
    </source>
</evidence>
<dbReference type="PROSITE" id="PS52029">
    <property type="entry name" value="LD_TPASE"/>
    <property type="match status" value="1"/>
</dbReference>
<feature type="compositionally biased region" description="Low complexity" evidence="8">
    <location>
        <begin position="197"/>
        <end position="215"/>
    </location>
</feature>
<dbReference type="EMBL" id="WTYU01000001">
    <property type="protein sequence ID" value="MXP13935.1"/>
    <property type="molecule type" value="Genomic_DNA"/>
</dbReference>
<dbReference type="SUPFAM" id="SSF47090">
    <property type="entry name" value="PGBD-like"/>
    <property type="match status" value="1"/>
</dbReference>
<dbReference type="InterPro" id="IPR036366">
    <property type="entry name" value="PGBDSf"/>
</dbReference>
<keyword evidence="11" id="KW-1185">Reference proteome</keyword>
<evidence type="ECO:0000259" key="9">
    <source>
        <dbReference type="PROSITE" id="PS52029"/>
    </source>
</evidence>
<dbReference type="GO" id="GO:0005576">
    <property type="term" value="C:extracellular region"/>
    <property type="evidence" value="ECO:0007669"/>
    <property type="project" value="TreeGrafter"/>
</dbReference>
<organism evidence="10 11">
    <name type="scientific">Allopontixanthobacter confluentis</name>
    <dbReference type="NCBI Taxonomy" id="1849021"/>
    <lineage>
        <taxon>Bacteria</taxon>
        <taxon>Pseudomonadati</taxon>
        <taxon>Pseudomonadota</taxon>
        <taxon>Alphaproteobacteria</taxon>
        <taxon>Sphingomonadales</taxon>
        <taxon>Erythrobacteraceae</taxon>
        <taxon>Allopontixanthobacter</taxon>
    </lineage>
</organism>
<dbReference type="CDD" id="cd16913">
    <property type="entry name" value="YkuD_like"/>
    <property type="match status" value="1"/>
</dbReference>
<proteinExistence type="inferred from homology"/>
<dbReference type="UniPathway" id="UPA00219"/>
<dbReference type="PANTHER" id="PTHR30582:SF30">
    <property type="entry name" value="BLR4375 PROTEIN"/>
    <property type="match status" value="1"/>
</dbReference>
<evidence type="ECO:0000256" key="5">
    <source>
        <dbReference type="ARBA" id="ARBA00022984"/>
    </source>
</evidence>
<evidence type="ECO:0000256" key="1">
    <source>
        <dbReference type="ARBA" id="ARBA00004752"/>
    </source>
</evidence>
<evidence type="ECO:0000256" key="2">
    <source>
        <dbReference type="ARBA" id="ARBA00005992"/>
    </source>
</evidence>
<evidence type="ECO:0000313" key="10">
    <source>
        <dbReference type="EMBL" id="MXP13935.1"/>
    </source>
</evidence>
<evidence type="ECO:0000313" key="11">
    <source>
        <dbReference type="Proteomes" id="UP000473531"/>
    </source>
</evidence>
<reference evidence="10 11" key="1">
    <citation type="submission" date="2019-12" db="EMBL/GenBank/DDBJ databases">
        <title>Genomic-based taxomic classification of the family Erythrobacteraceae.</title>
        <authorList>
            <person name="Xu L."/>
        </authorList>
    </citation>
    <scope>NUCLEOTIDE SEQUENCE [LARGE SCALE GENOMIC DNA]</scope>
    <source>
        <strain evidence="10 11">KCTC 52259</strain>
    </source>
</reference>
<dbReference type="Pfam" id="PF01471">
    <property type="entry name" value="PG_binding_1"/>
    <property type="match status" value="1"/>
</dbReference>
<dbReference type="PROSITE" id="PS51257">
    <property type="entry name" value="PROKAR_LIPOPROTEIN"/>
    <property type="match status" value="1"/>
</dbReference>
<dbReference type="InterPro" id="IPR050979">
    <property type="entry name" value="LD-transpeptidase"/>
</dbReference>
<feature type="region of interest" description="Disordered" evidence="8">
    <location>
        <begin position="187"/>
        <end position="229"/>
    </location>
</feature>
<keyword evidence="5 7" id="KW-0573">Peptidoglycan synthesis</keyword>
<evidence type="ECO:0000256" key="8">
    <source>
        <dbReference type="SAM" id="MobiDB-lite"/>
    </source>
</evidence>
<name>A0A6L7GEL3_9SPHN</name>
<dbReference type="GO" id="GO:0071972">
    <property type="term" value="F:peptidoglycan L,D-transpeptidase activity"/>
    <property type="evidence" value="ECO:0007669"/>
    <property type="project" value="TreeGrafter"/>
</dbReference>
<dbReference type="Proteomes" id="UP000473531">
    <property type="component" value="Unassembled WGS sequence"/>
</dbReference>
<dbReference type="SUPFAM" id="SSF141523">
    <property type="entry name" value="L,D-transpeptidase catalytic domain-like"/>
    <property type="match status" value="1"/>
</dbReference>
<evidence type="ECO:0000256" key="3">
    <source>
        <dbReference type="ARBA" id="ARBA00022679"/>
    </source>
</evidence>
<protein>
    <submittedName>
        <fullName evidence="10">L,D-transpeptidase family protein</fullName>
    </submittedName>
</protein>
<feature type="domain" description="L,D-TPase catalytic" evidence="9">
    <location>
        <begin position="281"/>
        <end position="414"/>
    </location>
</feature>
<dbReference type="InterPro" id="IPR002477">
    <property type="entry name" value="Peptidoglycan-bd-like"/>
</dbReference>
<dbReference type="InterPro" id="IPR005490">
    <property type="entry name" value="LD_TPept_cat_dom"/>
</dbReference>
<dbReference type="GO" id="GO:0018104">
    <property type="term" value="P:peptidoglycan-protein cross-linking"/>
    <property type="evidence" value="ECO:0007669"/>
    <property type="project" value="TreeGrafter"/>
</dbReference>
<keyword evidence="4 7" id="KW-0133">Cell shape</keyword>
<gene>
    <name evidence="10" type="ORF">GRI44_04130</name>
</gene>
<evidence type="ECO:0000256" key="4">
    <source>
        <dbReference type="ARBA" id="ARBA00022960"/>
    </source>
</evidence>
<comment type="similarity">
    <text evidence="2">Belongs to the YkuD family.</text>
</comment>
<feature type="active site" description="Proton donor/acceptor" evidence="7">
    <location>
        <position position="374"/>
    </location>
</feature>
<dbReference type="RefSeq" id="WP_160600155.1">
    <property type="nucleotide sequence ID" value="NZ_WTYU01000001.1"/>
</dbReference>
<feature type="active site" description="Nucleophile" evidence="7">
    <location>
        <position position="390"/>
    </location>
</feature>
<keyword evidence="6 7" id="KW-0961">Cell wall biogenesis/degradation</keyword>
<comment type="pathway">
    <text evidence="1 7">Cell wall biogenesis; peptidoglycan biosynthesis.</text>
</comment>
<dbReference type="AlphaFoldDB" id="A0A6L7GEL3"/>
<sequence length="415" mass="43657">MRHILISASFLALAACGFNGTDGADGDAQKTSNAAPAQDNLADTMASNDAAEGQSAQIDIADSEERPIMQAQVVMDRRGFGPGVVDGKMGMSTENALRGFQEANGLEVTGKLDDATKSNLAQWDNIPATRVVTIPADWASLTFTKVPDGAAEQAKMEELGYNSLDEKLAERFHTTVDVLKMLNPDGKPAGMTASNDPGAGAAATNTAAAPSPAATKVASKTDKSGGKMTQKGAEKAFFRAGQMIRVPNIGADRIAPDAANKEGWEKTLASLGVGSDQPSAKKIVVSKSDGTLKAYGADNKLLALFTVTSGSKNDPLPLGDWGITGIAYNPPFAYNPELFWDVSDDEEKQQLPPGPNGPVGVVWIDLTKEHYGIHGTPEPQTIGRAESHGCVRLTNWDVARLAGMVSQDTLVLFEA</sequence>
<dbReference type="InterPro" id="IPR036365">
    <property type="entry name" value="PGBD-like_sf"/>
</dbReference>
<dbReference type="InterPro" id="IPR038063">
    <property type="entry name" value="Transpep_catalytic_dom"/>
</dbReference>
<dbReference type="Gene3D" id="2.40.440.10">
    <property type="entry name" value="L,D-transpeptidase catalytic domain-like"/>
    <property type="match status" value="1"/>
</dbReference>
<comment type="caution">
    <text evidence="10">The sequence shown here is derived from an EMBL/GenBank/DDBJ whole genome shotgun (WGS) entry which is preliminary data.</text>
</comment>